<evidence type="ECO:0000313" key="3">
    <source>
        <dbReference type="EMBL" id="KAF4627382.1"/>
    </source>
</evidence>
<feature type="compositionally biased region" description="Low complexity" evidence="2">
    <location>
        <begin position="98"/>
        <end position="112"/>
    </location>
</feature>
<dbReference type="InterPro" id="IPR021765">
    <property type="entry name" value="UstYa-like"/>
</dbReference>
<feature type="compositionally biased region" description="Polar residues" evidence="2">
    <location>
        <begin position="368"/>
        <end position="377"/>
    </location>
</feature>
<dbReference type="EMBL" id="JAAMPI010000978">
    <property type="protein sequence ID" value="KAF4627382.1"/>
    <property type="molecule type" value="Genomic_DNA"/>
</dbReference>
<evidence type="ECO:0000256" key="2">
    <source>
        <dbReference type="SAM" id="MobiDB-lite"/>
    </source>
</evidence>
<dbReference type="Pfam" id="PF11807">
    <property type="entry name" value="UstYa"/>
    <property type="match status" value="1"/>
</dbReference>
<sequence>MERFTLSTLDTSSTHSSLILSVQKSTSLRLVDATQCNDSPHRHTYHFSTQEVQNLDLAFEYWYLSAVRNFPFLKNLKQQKMEKYLPLSTDDENDHSSDPSLSSSSTNDLSPLSNLPPKRPWINRATAFHIILITLNILSALIYTKWIASKYIHGPQNIHFAARQIISYEGRAFENSLPYLANGSLNPLKKTHFTGPPRPELAEAWRNLTQHQNIIIPSSSLGQFSNSKKTLVKLTDGSGYASTLAVFHGLHCVERLHHFVHREFYYEGIGEEEGRLLKFHTEHCIDWLRQHPKPVAHDEGKHQCVKWEPIEKWMAERTFDAFEPGLLVHPIFGNPYGEDRMGDKIGIVVDEREEHNRAQERKMGRNRLTATIATPNHQKQKRQQKKTPLNRPPANNNHPPRHLGIAIPHQSTLYSLLPL</sequence>
<evidence type="ECO:0000256" key="1">
    <source>
        <dbReference type="ARBA" id="ARBA00035112"/>
    </source>
</evidence>
<dbReference type="Proteomes" id="UP000566819">
    <property type="component" value="Unassembled WGS sequence"/>
</dbReference>
<keyword evidence="4" id="KW-1185">Reference proteome</keyword>
<feature type="region of interest" description="Disordered" evidence="2">
    <location>
        <begin position="88"/>
        <end position="112"/>
    </location>
</feature>
<name>A0A8H4RFR9_9HELO</name>
<dbReference type="PANTHER" id="PTHR33365:SF7">
    <property type="entry name" value="TAT PATHWAY SIGNAL SEQUENCE"/>
    <property type="match status" value="1"/>
</dbReference>
<dbReference type="PANTHER" id="PTHR33365">
    <property type="entry name" value="YALI0B05434P"/>
    <property type="match status" value="1"/>
</dbReference>
<evidence type="ECO:0000313" key="4">
    <source>
        <dbReference type="Proteomes" id="UP000566819"/>
    </source>
</evidence>
<comment type="caution">
    <text evidence="3">The sequence shown here is derived from an EMBL/GenBank/DDBJ whole genome shotgun (WGS) entry which is preliminary data.</text>
</comment>
<dbReference type="GO" id="GO:0043386">
    <property type="term" value="P:mycotoxin biosynthetic process"/>
    <property type="evidence" value="ECO:0007669"/>
    <property type="project" value="InterPro"/>
</dbReference>
<comment type="similarity">
    <text evidence="1">Belongs to the ustYa family.</text>
</comment>
<organism evidence="3 4">
    <name type="scientific">Cudoniella acicularis</name>
    <dbReference type="NCBI Taxonomy" id="354080"/>
    <lineage>
        <taxon>Eukaryota</taxon>
        <taxon>Fungi</taxon>
        <taxon>Dikarya</taxon>
        <taxon>Ascomycota</taxon>
        <taxon>Pezizomycotina</taxon>
        <taxon>Leotiomycetes</taxon>
        <taxon>Helotiales</taxon>
        <taxon>Tricladiaceae</taxon>
        <taxon>Cudoniella</taxon>
    </lineage>
</organism>
<dbReference type="OrthoDB" id="3687641at2759"/>
<gene>
    <name evidence="3" type="ORF">G7Y89_g10769</name>
</gene>
<accession>A0A8H4RFR9</accession>
<feature type="region of interest" description="Disordered" evidence="2">
    <location>
        <begin position="355"/>
        <end position="404"/>
    </location>
</feature>
<dbReference type="AlphaFoldDB" id="A0A8H4RFR9"/>
<protein>
    <submittedName>
        <fullName evidence="3">Uncharacterized protein</fullName>
    </submittedName>
</protein>
<proteinExistence type="inferred from homology"/>
<reference evidence="3 4" key="1">
    <citation type="submission" date="2020-03" db="EMBL/GenBank/DDBJ databases">
        <title>Draft Genome Sequence of Cudoniella acicularis.</title>
        <authorList>
            <person name="Buettner E."/>
            <person name="Kellner H."/>
        </authorList>
    </citation>
    <scope>NUCLEOTIDE SEQUENCE [LARGE SCALE GENOMIC DNA]</scope>
    <source>
        <strain evidence="3 4">DSM 108380</strain>
    </source>
</reference>